<protein>
    <submittedName>
        <fullName evidence="2">Uncharacterized protein</fullName>
    </submittedName>
</protein>
<reference evidence="2" key="2">
    <citation type="submission" date="2025-08" db="UniProtKB">
        <authorList>
            <consortium name="Ensembl"/>
        </authorList>
    </citation>
    <scope>IDENTIFICATION</scope>
</reference>
<dbReference type="PANTHER" id="PTHR13420:SF7">
    <property type="entry name" value="UPF0235 PROTEIN C15ORF40"/>
    <property type="match status" value="1"/>
</dbReference>
<comment type="similarity">
    <text evidence="1">Belongs to the UPF0235 family.</text>
</comment>
<organism evidence="2 3">
    <name type="scientific">Equus asinus</name>
    <name type="common">Donkey</name>
    <name type="synonym">Equus africanus asinus</name>
    <dbReference type="NCBI Taxonomy" id="9793"/>
    <lineage>
        <taxon>Eukaryota</taxon>
        <taxon>Metazoa</taxon>
        <taxon>Chordata</taxon>
        <taxon>Craniata</taxon>
        <taxon>Vertebrata</taxon>
        <taxon>Euteleostomi</taxon>
        <taxon>Mammalia</taxon>
        <taxon>Eutheria</taxon>
        <taxon>Laurasiatheria</taxon>
        <taxon>Perissodactyla</taxon>
        <taxon>Equidae</taxon>
        <taxon>Equus</taxon>
    </lineage>
</organism>
<accession>A0A9L0IK29</accession>
<dbReference type="SMART" id="SM01152">
    <property type="entry name" value="DUF167"/>
    <property type="match status" value="1"/>
</dbReference>
<dbReference type="PANTHER" id="PTHR13420">
    <property type="entry name" value="UPF0235 PROTEIN C15ORF40"/>
    <property type="match status" value="1"/>
</dbReference>
<dbReference type="InterPro" id="IPR003746">
    <property type="entry name" value="DUF167"/>
</dbReference>
<name>A0A9L0IK29_EQUAS</name>
<dbReference type="GeneTree" id="ENSGT00390000012420"/>
<reference evidence="2 3" key="1">
    <citation type="journal article" date="2020" name="Nat. Commun.">
        <title>Donkey genomes provide new insights into domestication and selection for coat color.</title>
        <authorList>
            <person name="Wang"/>
            <person name="C."/>
            <person name="Li"/>
            <person name="H."/>
            <person name="Guo"/>
            <person name="Y."/>
            <person name="Huang"/>
            <person name="J."/>
            <person name="Sun"/>
            <person name="Y."/>
            <person name="Min"/>
            <person name="J."/>
            <person name="Wang"/>
            <person name="J."/>
            <person name="Fang"/>
            <person name="X."/>
            <person name="Zhao"/>
            <person name="Z."/>
            <person name="Wang"/>
            <person name="S."/>
            <person name="Zhang"/>
            <person name="Y."/>
            <person name="Liu"/>
            <person name="Q."/>
            <person name="Jiang"/>
            <person name="Q."/>
            <person name="Wang"/>
            <person name="X."/>
            <person name="Guo"/>
            <person name="Y."/>
            <person name="Yang"/>
            <person name="C."/>
            <person name="Wang"/>
            <person name="Y."/>
            <person name="Tian"/>
            <person name="F."/>
            <person name="Zhuang"/>
            <person name="G."/>
            <person name="Fan"/>
            <person name="Y."/>
            <person name="Gao"/>
            <person name="Q."/>
            <person name="Li"/>
            <person name="Y."/>
            <person name="Ju"/>
            <person name="Z."/>
            <person name="Li"/>
            <person name="J."/>
            <person name="Li"/>
            <person name="R."/>
            <person name="Hou"/>
            <person name="M."/>
            <person name="Yang"/>
            <person name="G."/>
            <person name="Liu"/>
            <person name="G."/>
            <person name="Liu"/>
            <person name="W."/>
            <person name="Guo"/>
            <person name="J."/>
            <person name="Pan"/>
            <person name="S."/>
            <person name="Fan"/>
            <person name="G."/>
            <person name="Zhang"/>
            <person name="W."/>
            <person name="Zhang"/>
            <person name="R."/>
            <person name="Yu"/>
            <person name="J."/>
            <person name="Zhang"/>
            <person name="X."/>
            <person name="Yin"/>
            <person name="Q."/>
            <person name="Ji"/>
            <person name="C."/>
            <person name="Jin"/>
            <person name="Y."/>
            <person name="Yue"/>
            <person name="G."/>
            <person name="Liu"/>
            <person name="M."/>
            <person name="Xu"/>
            <person name="J."/>
            <person name="Liu"/>
            <person name="S."/>
            <person name="Jordana"/>
            <person name="J."/>
            <person name="Noce"/>
            <person name="A."/>
            <person name="Amills"/>
            <person name="M."/>
            <person name="Wu"/>
            <person name="D.D."/>
            <person name="Li"/>
            <person name="S."/>
            <person name="Zhou"/>
            <person name="X. and Zhong"/>
            <person name="J."/>
        </authorList>
    </citation>
    <scope>NUCLEOTIDE SEQUENCE [LARGE SCALE GENOMIC DNA]</scope>
</reference>
<sequence>MLKKADVTNKDCKSQSEEQETSLLLLGPVAADPKGCVTIAIHAKPGSKQHAIPDVTAEAVSMDVAAPPLEGEVNTELCCYCSEVLDLRSDVRKCPPPPHVLDKGGKSHEKAVKLLASTTPEEILEKFKMEVEKK</sequence>
<dbReference type="AlphaFoldDB" id="A0A9L0IK29"/>
<dbReference type="GO" id="GO:0005737">
    <property type="term" value="C:cytoplasm"/>
    <property type="evidence" value="ECO:0007669"/>
    <property type="project" value="TreeGrafter"/>
</dbReference>
<dbReference type="Proteomes" id="UP000694387">
    <property type="component" value="Chromosome 5"/>
</dbReference>
<proteinExistence type="inferred from homology"/>
<dbReference type="Ensembl" id="ENSEAST00005043176.1">
    <property type="protein sequence ID" value="ENSEASP00005037413.1"/>
    <property type="gene ID" value="ENSEASG00005024553.1"/>
</dbReference>
<evidence type="ECO:0000313" key="2">
    <source>
        <dbReference type="Ensembl" id="ENSEASP00005037413.1"/>
    </source>
</evidence>
<dbReference type="Gene3D" id="3.30.1200.10">
    <property type="entry name" value="YggU-like"/>
    <property type="match status" value="1"/>
</dbReference>
<dbReference type="SUPFAM" id="SSF69786">
    <property type="entry name" value="YggU-like"/>
    <property type="match status" value="1"/>
</dbReference>
<reference evidence="2" key="3">
    <citation type="submission" date="2025-09" db="UniProtKB">
        <authorList>
            <consortium name="Ensembl"/>
        </authorList>
    </citation>
    <scope>IDENTIFICATION</scope>
</reference>
<keyword evidence="3" id="KW-1185">Reference proteome</keyword>
<dbReference type="Pfam" id="PF02594">
    <property type="entry name" value="DUF167"/>
    <property type="match status" value="1"/>
</dbReference>
<evidence type="ECO:0000313" key="3">
    <source>
        <dbReference type="Proteomes" id="UP000694387"/>
    </source>
</evidence>
<dbReference type="InterPro" id="IPR036591">
    <property type="entry name" value="YggU-like_sf"/>
</dbReference>
<evidence type="ECO:0000256" key="1">
    <source>
        <dbReference type="ARBA" id="ARBA00010364"/>
    </source>
</evidence>